<name>A0ABD2YPV0_9GENT</name>
<comment type="caution">
    <text evidence="2">The sequence shown here is derived from an EMBL/GenBank/DDBJ whole genome shotgun (WGS) entry which is preliminary data.</text>
</comment>
<organism evidence="2 3">
    <name type="scientific">Cinchona calisaya</name>
    <dbReference type="NCBI Taxonomy" id="153742"/>
    <lineage>
        <taxon>Eukaryota</taxon>
        <taxon>Viridiplantae</taxon>
        <taxon>Streptophyta</taxon>
        <taxon>Embryophyta</taxon>
        <taxon>Tracheophyta</taxon>
        <taxon>Spermatophyta</taxon>
        <taxon>Magnoliopsida</taxon>
        <taxon>eudicotyledons</taxon>
        <taxon>Gunneridae</taxon>
        <taxon>Pentapetalae</taxon>
        <taxon>asterids</taxon>
        <taxon>lamiids</taxon>
        <taxon>Gentianales</taxon>
        <taxon>Rubiaceae</taxon>
        <taxon>Cinchonoideae</taxon>
        <taxon>Cinchoneae</taxon>
        <taxon>Cinchona</taxon>
    </lineage>
</organism>
<accession>A0ABD2YPV0</accession>
<dbReference type="InterPro" id="IPR051283">
    <property type="entry name" value="Sec_Metabolite_Acyltrans"/>
</dbReference>
<dbReference type="Proteomes" id="UP001630127">
    <property type="component" value="Unassembled WGS sequence"/>
</dbReference>
<keyword evidence="1" id="KW-0808">Transferase</keyword>
<proteinExistence type="predicted"/>
<gene>
    <name evidence="2" type="ORF">ACH5RR_033381</name>
</gene>
<evidence type="ECO:0000313" key="3">
    <source>
        <dbReference type="Proteomes" id="UP001630127"/>
    </source>
</evidence>
<protein>
    <recommendedName>
        <fullName evidence="4">HXXXD-type acyl-transferase family protein</fullName>
    </recommendedName>
</protein>
<keyword evidence="3" id="KW-1185">Reference proteome</keyword>
<dbReference type="InterPro" id="IPR023213">
    <property type="entry name" value="CAT-like_dom_sf"/>
</dbReference>
<dbReference type="GO" id="GO:0016740">
    <property type="term" value="F:transferase activity"/>
    <property type="evidence" value="ECO:0007669"/>
    <property type="project" value="UniProtKB-KW"/>
</dbReference>
<dbReference type="EMBL" id="JBJUIK010000013">
    <property type="protein sequence ID" value="KAL3507999.1"/>
    <property type="molecule type" value="Genomic_DNA"/>
</dbReference>
<evidence type="ECO:0000313" key="2">
    <source>
        <dbReference type="EMBL" id="KAL3507999.1"/>
    </source>
</evidence>
<dbReference type="Pfam" id="PF02458">
    <property type="entry name" value="Transferase"/>
    <property type="match status" value="1"/>
</dbReference>
<dbReference type="PANTHER" id="PTHR31896:SF12">
    <property type="entry name" value="HXXXD-TYPE ACYL-TRANSFERASE FAMILY PROTEIN"/>
    <property type="match status" value="1"/>
</dbReference>
<evidence type="ECO:0008006" key="4">
    <source>
        <dbReference type="Google" id="ProtNLM"/>
    </source>
</evidence>
<reference evidence="2 3" key="1">
    <citation type="submission" date="2024-11" db="EMBL/GenBank/DDBJ databases">
        <title>A near-complete genome assembly of Cinchona calisaya.</title>
        <authorList>
            <person name="Lian D.C."/>
            <person name="Zhao X.W."/>
            <person name="Wei L."/>
        </authorList>
    </citation>
    <scope>NUCLEOTIDE SEQUENCE [LARGE SCALE GENOMIC DNA]</scope>
    <source>
        <tissue evidence="2">Nenye</tissue>
    </source>
</reference>
<evidence type="ECO:0000256" key="1">
    <source>
        <dbReference type="ARBA" id="ARBA00022679"/>
    </source>
</evidence>
<dbReference type="AlphaFoldDB" id="A0ABD2YPV0"/>
<dbReference type="Gene3D" id="3.30.559.10">
    <property type="entry name" value="Chloramphenicol acetyltransferase-like domain"/>
    <property type="match status" value="2"/>
</dbReference>
<sequence length="468" mass="52118">MNSPTVQYVSECFIKPKYTSEQSKQPIYLSPADLSLVFVHYLQRGILFRKPPTFATDNKNHVDQLVKNLKESLSLTLVHFYPLAGRLATKRLGENPPSMAIYVDCTKGPGARFIQAWLDLAVDDIVSPIDVPEIVGSFFDHNGSINYDGCEKSLLSIQVTELNDGIFIGCSLNHMIGDGTSLWHFLNSWSEMFQYLGKVIEISRPPTYEKLFPEGYGPILALPFTGNEDEFMRGNKQKGSEKIFRERVFHFSAESIAKLKTRANAECNNSSTNNSISSLQALSAFVWRCITRIKNFPSDQRTCFAFVANNRTRLVPPLSQDCFGNFFHPLIVTTTCGELLDGSLGWAAELLHQSVINHTDQMIRESMNSWAKSPFFSRNSIEFSETCTIVLASSPRFNMYGTEFGLGKPLAIRSGRGSKFDGKVTANAGSEGGGSVDLEICLIPHVMAFLESDKEFMEAVSLSTSPIE</sequence>
<dbReference type="PANTHER" id="PTHR31896">
    <property type="entry name" value="FAMILY REGULATORY PROTEIN, PUTATIVE (AFU_ORTHOLOGUE AFUA_3G14730)-RELATED"/>
    <property type="match status" value="1"/>
</dbReference>